<evidence type="ECO:0000313" key="1">
    <source>
        <dbReference type="EMBL" id="MBX52917.1"/>
    </source>
</evidence>
<accession>A0A2P2PDV4</accession>
<dbReference type="EMBL" id="GGEC01072433">
    <property type="protein sequence ID" value="MBX52917.1"/>
    <property type="molecule type" value="Transcribed_RNA"/>
</dbReference>
<sequence>MARQAENDLLLLFYFFFPTETRTACHANNGF</sequence>
<reference evidence="1" key="1">
    <citation type="submission" date="2018-02" db="EMBL/GenBank/DDBJ databases">
        <title>Rhizophora mucronata_Transcriptome.</title>
        <authorList>
            <person name="Meera S.P."/>
            <person name="Sreeshan A."/>
            <person name="Augustine A."/>
        </authorList>
    </citation>
    <scope>NUCLEOTIDE SEQUENCE</scope>
    <source>
        <tissue evidence="1">Leaf</tissue>
    </source>
</reference>
<proteinExistence type="predicted"/>
<dbReference type="AlphaFoldDB" id="A0A2P2PDV4"/>
<name>A0A2P2PDV4_RHIMU</name>
<organism evidence="1">
    <name type="scientific">Rhizophora mucronata</name>
    <name type="common">Asiatic mangrove</name>
    <dbReference type="NCBI Taxonomy" id="61149"/>
    <lineage>
        <taxon>Eukaryota</taxon>
        <taxon>Viridiplantae</taxon>
        <taxon>Streptophyta</taxon>
        <taxon>Embryophyta</taxon>
        <taxon>Tracheophyta</taxon>
        <taxon>Spermatophyta</taxon>
        <taxon>Magnoliopsida</taxon>
        <taxon>eudicotyledons</taxon>
        <taxon>Gunneridae</taxon>
        <taxon>Pentapetalae</taxon>
        <taxon>rosids</taxon>
        <taxon>fabids</taxon>
        <taxon>Malpighiales</taxon>
        <taxon>Rhizophoraceae</taxon>
        <taxon>Rhizophora</taxon>
    </lineage>
</organism>
<protein>
    <submittedName>
        <fullName evidence="1">Uncharacterized protein</fullName>
    </submittedName>
</protein>